<organism evidence="2 3">
    <name type="scientific">Elysia crispata</name>
    <name type="common">lettuce slug</name>
    <dbReference type="NCBI Taxonomy" id="231223"/>
    <lineage>
        <taxon>Eukaryota</taxon>
        <taxon>Metazoa</taxon>
        <taxon>Spiralia</taxon>
        <taxon>Lophotrochozoa</taxon>
        <taxon>Mollusca</taxon>
        <taxon>Gastropoda</taxon>
        <taxon>Heterobranchia</taxon>
        <taxon>Euthyneura</taxon>
        <taxon>Panpulmonata</taxon>
        <taxon>Sacoglossa</taxon>
        <taxon>Placobranchoidea</taxon>
        <taxon>Plakobranchidae</taxon>
        <taxon>Elysia</taxon>
    </lineage>
</organism>
<evidence type="ECO:0000256" key="1">
    <source>
        <dbReference type="SAM" id="MobiDB-lite"/>
    </source>
</evidence>
<keyword evidence="3" id="KW-1185">Reference proteome</keyword>
<comment type="caution">
    <text evidence="2">The sequence shown here is derived from an EMBL/GenBank/DDBJ whole genome shotgun (WGS) entry which is preliminary data.</text>
</comment>
<evidence type="ECO:0000313" key="3">
    <source>
        <dbReference type="Proteomes" id="UP001283361"/>
    </source>
</evidence>
<dbReference type="Proteomes" id="UP001283361">
    <property type="component" value="Unassembled WGS sequence"/>
</dbReference>
<proteinExistence type="predicted"/>
<feature type="region of interest" description="Disordered" evidence="1">
    <location>
        <begin position="58"/>
        <end position="128"/>
    </location>
</feature>
<dbReference type="AlphaFoldDB" id="A0AAE1ACD0"/>
<feature type="compositionally biased region" description="Low complexity" evidence="1">
    <location>
        <begin position="58"/>
        <end position="113"/>
    </location>
</feature>
<accession>A0AAE1ACD0</accession>
<reference evidence="2" key="1">
    <citation type="journal article" date="2023" name="G3 (Bethesda)">
        <title>A reference genome for the long-term kleptoplast-retaining sea slug Elysia crispata morphotype clarki.</title>
        <authorList>
            <person name="Eastman K.E."/>
            <person name="Pendleton A.L."/>
            <person name="Shaikh M.A."/>
            <person name="Suttiyut T."/>
            <person name="Ogas R."/>
            <person name="Tomko P."/>
            <person name="Gavelis G."/>
            <person name="Widhalm J.R."/>
            <person name="Wisecaver J.H."/>
        </authorList>
    </citation>
    <scope>NUCLEOTIDE SEQUENCE</scope>
    <source>
        <strain evidence="2">ECLA1</strain>
    </source>
</reference>
<protein>
    <submittedName>
        <fullName evidence="2">Uncharacterized protein</fullName>
    </submittedName>
</protein>
<evidence type="ECO:0000313" key="2">
    <source>
        <dbReference type="EMBL" id="KAK3784077.1"/>
    </source>
</evidence>
<sequence length="233" mass="25544">MEKCTTLWTDTVMLRHPWGQEVSRFWRNPPERLLSKDAFGKEFPLVWTNCMTMANIQSGFSPSSSQQPGPVSARPSCQLPGPSSASPSSQLPGPLSVPSSSQLPGPSSAPSPANSTRADIPTQPGTNVQNASAQYTAISTAGDGKCFFSLNCDRIQYQAAKYRERFRWIVVSDIGNSVTPKVNDDLKMSAMDESEEQNIEISKIVRANDIIPVPRKSPVTEIRKRFQVPSLDS</sequence>
<gene>
    <name evidence="2" type="ORF">RRG08_025268</name>
</gene>
<dbReference type="EMBL" id="JAWDGP010002313">
    <property type="protein sequence ID" value="KAK3784077.1"/>
    <property type="molecule type" value="Genomic_DNA"/>
</dbReference>
<name>A0AAE1ACD0_9GAST</name>